<dbReference type="GO" id="GO:0008270">
    <property type="term" value="F:zinc ion binding"/>
    <property type="evidence" value="ECO:0007669"/>
    <property type="project" value="UniProtKB-KW"/>
</dbReference>
<feature type="compositionally biased region" description="Basic residues" evidence="2">
    <location>
        <begin position="79"/>
        <end position="88"/>
    </location>
</feature>
<evidence type="ECO:0000256" key="2">
    <source>
        <dbReference type="SAM" id="MobiDB-lite"/>
    </source>
</evidence>
<keyword evidence="5" id="KW-1185">Reference proteome</keyword>
<dbReference type="Proteomes" id="UP000708208">
    <property type="component" value="Unassembled WGS sequence"/>
</dbReference>
<feature type="region of interest" description="Disordered" evidence="2">
    <location>
        <begin position="1"/>
        <end position="122"/>
    </location>
</feature>
<evidence type="ECO:0000259" key="3">
    <source>
        <dbReference type="PROSITE" id="PS50158"/>
    </source>
</evidence>
<reference evidence="4" key="1">
    <citation type="submission" date="2021-06" db="EMBL/GenBank/DDBJ databases">
        <authorList>
            <person name="Hodson N. C."/>
            <person name="Mongue J. A."/>
            <person name="Jaron S. K."/>
        </authorList>
    </citation>
    <scope>NUCLEOTIDE SEQUENCE</scope>
</reference>
<organism evidence="4 5">
    <name type="scientific">Allacma fusca</name>
    <dbReference type="NCBI Taxonomy" id="39272"/>
    <lineage>
        <taxon>Eukaryota</taxon>
        <taxon>Metazoa</taxon>
        <taxon>Ecdysozoa</taxon>
        <taxon>Arthropoda</taxon>
        <taxon>Hexapoda</taxon>
        <taxon>Collembola</taxon>
        <taxon>Symphypleona</taxon>
        <taxon>Sminthuridae</taxon>
        <taxon>Allacma</taxon>
    </lineage>
</organism>
<dbReference type="AlphaFoldDB" id="A0A8J2PML3"/>
<proteinExistence type="predicted"/>
<protein>
    <recommendedName>
        <fullName evidence="3">CCHC-type domain-containing protein</fullName>
    </recommendedName>
</protein>
<name>A0A8J2PML3_9HEXA</name>
<feature type="compositionally biased region" description="Polar residues" evidence="2">
    <location>
        <begin position="90"/>
        <end position="106"/>
    </location>
</feature>
<feature type="compositionally biased region" description="Basic and acidic residues" evidence="2">
    <location>
        <begin position="192"/>
        <end position="202"/>
    </location>
</feature>
<dbReference type="InterPro" id="IPR001878">
    <property type="entry name" value="Znf_CCHC"/>
</dbReference>
<feature type="region of interest" description="Disordered" evidence="2">
    <location>
        <begin position="192"/>
        <end position="212"/>
    </location>
</feature>
<dbReference type="InterPro" id="IPR054722">
    <property type="entry name" value="PolX-like_BBD"/>
</dbReference>
<feature type="region of interest" description="Disordered" evidence="2">
    <location>
        <begin position="135"/>
        <end position="168"/>
    </location>
</feature>
<feature type="compositionally biased region" description="Polar residues" evidence="2">
    <location>
        <begin position="142"/>
        <end position="151"/>
    </location>
</feature>
<accession>A0A8J2PML3</accession>
<feature type="compositionally biased region" description="Polar residues" evidence="2">
    <location>
        <begin position="275"/>
        <end position="292"/>
    </location>
</feature>
<evidence type="ECO:0000313" key="5">
    <source>
        <dbReference type="Proteomes" id="UP000708208"/>
    </source>
</evidence>
<sequence>MGKCASENLDIPSSGGSTQGQNDNLRVKNTTGKFTKDRFLPRIGEIHEEGLIQPAHDAQQDETDPDHRNITNTASPGKRERHLPKKKNNSTDFRTETSGTESTKTRNQVREEPQGDSENVNKQTTALLLSRLKTWELEDQESGGNSKTSESGKAFTVQKQNGKKPKRTKEEIAKLKKKTKCHFCTNQGHWARECPDKKKNNDSKQTTTTSQLKSGGTAYAAGVLDEEWVNDCAADAHYCGRLEWFSEYAKYSEPQQIRLANGSYMQTLGIGNVKVSTPSGHNGSQRSYPTETKGQEAETPLSIHAIGNDPTAGEYSLK</sequence>
<feature type="compositionally biased region" description="Polar residues" evidence="2">
    <location>
        <begin position="14"/>
        <end position="33"/>
    </location>
</feature>
<keyword evidence="1" id="KW-0863">Zinc-finger</keyword>
<dbReference type="GO" id="GO:0003676">
    <property type="term" value="F:nucleic acid binding"/>
    <property type="evidence" value="ECO:0007669"/>
    <property type="project" value="InterPro"/>
</dbReference>
<evidence type="ECO:0000256" key="1">
    <source>
        <dbReference type="PROSITE-ProRule" id="PRU00047"/>
    </source>
</evidence>
<comment type="caution">
    <text evidence="4">The sequence shown here is derived from an EMBL/GenBank/DDBJ whole genome shotgun (WGS) entry which is preliminary data.</text>
</comment>
<gene>
    <name evidence="4" type="ORF">AFUS01_LOCUS45839</name>
</gene>
<dbReference type="EMBL" id="CAJVCH010571092">
    <property type="protein sequence ID" value="CAG7836608.1"/>
    <property type="molecule type" value="Genomic_DNA"/>
</dbReference>
<evidence type="ECO:0000313" key="4">
    <source>
        <dbReference type="EMBL" id="CAG7836608.1"/>
    </source>
</evidence>
<dbReference type="OrthoDB" id="8029976at2759"/>
<keyword evidence="1" id="KW-0862">Zinc</keyword>
<dbReference type="PROSITE" id="PS50158">
    <property type="entry name" value="ZF_CCHC"/>
    <property type="match status" value="1"/>
</dbReference>
<keyword evidence="1" id="KW-0479">Metal-binding</keyword>
<feature type="region of interest" description="Disordered" evidence="2">
    <location>
        <begin position="275"/>
        <end position="318"/>
    </location>
</feature>
<feature type="domain" description="CCHC-type" evidence="3">
    <location>
        <begin position="180"/>
        <end position="196"/>
    </location>
</feature>
<feature type="compositionally biased region" description="Basic and acidic residues" evidence="2">
    <location>
        <begin position="34"/>
        <end position="50"/>
    </location>
</feature>
<dbReference type="Pfam" id="PF22936">
    <property type="entry name" value="Pol_BBD"/>
    <property type="match status" value="1"/>
</dbReference>